<gene>
    <name evidence="1" type="ORF">PFISCL1PPCAC_2377</name>
</gene>
<sequence length="104" mass="12171">MGIFPADMTHEEKEDNVIQNCSPSKWQAHKKSKSKPFCIELVDGINAVFEFDLVRAKKHIEQMLLTLRFHTFLRDHPDVMQLKDEIRIWVLDIYAKSIMASQKA</sequence>
<proteinExistence type="predicted"/>
<name>A0AAV5UXZ6_9BILA</name>
<accession>A0AAV5UXZ6</accession>
<reference evidence="1" key="1">
    <citation type="submission" date="2023-10" db="EMBL/GenBank/DDBJ databases">
        <title>Genome assembly of Pristionchus species.</title>
        <authorList>
            <person name="Yoshida K."/>
            <person name="Sommer R.J."/>
        </authorList>
    </citation>
    <scope>NUCLEOTIDE SEQUENCE</scope>
    <source>
        <strain evidence="1">RS5133</strain>
    </source>
</reference>
<evidence type="ECO:0000313" key="2">
    <source>
        <dbReference type="Proteomes" id="UP001432322"/>
    </source>
</evidence>
<dbReference type="Proteomes" id="UP001432322">
    <property type="component" value="Unassembled WGS sequence"/>
</dbReference>
<organism evidence="1 2">
    <name type="scientific">Pristionchus fissidentatus</name>
    <dbReference type="NCBI Taxonomy" id="1538716"/>
    <lineage>
        <taxon>Eukaryota</taxon>
        <taxon>Metazoa</taxon>
        <taxon>Ecdysozoa</taxon>
        <taxon>Nematoda</taxon>
        <taxon>Chromadorea</taxon>
        <taxon>Rhabditida</taxon>
        <taxon>Rhabditina</taxon>
        <taxon>Diplogasteromorpha</taxon>
        <taxon>Diplogasteroidea</taxon>
        <taxon>Neodiplogasteridae</taxon>
        <taxon>Pristionchus</taxon>
    </lineage>
</organism>
<dbReference type="AlphaFoldDB" id="A0AAV5UXZ6"/>
<evidence type="ECO:0000313" key="1">
    <source>
        <dbReference type="EMBL" id="GMT11080.1"/>
    </source>
</evidence>
<keyword evidence="2" id="KW-1185">Reference proteome</keyword>
<comment type="caution">
    <text evidence="1">The sequence shown here is derived from an EMBL/GenBank/DDBJ whole genome shotgun (WGS) entry which is preliminary data.</text>
</comment>
<dbReference type="EMBL" id="BTSY01000001">
    <property type="protein sequence ID" value="GMT11080.1"/>
    <property type="molecule type" value="Genomic_DNA"/>
</dbReference>
<protein>
    <submittedName>
        <fullName evidence="1">Uncharacterized protein</fullName>
    </submittedName>
</protein>